<keyword evidence="5" id="KW-1185">Reference proteome</keyword>
<accession>A0A1V9ZK65</accession>
<name>A0A1V9ZK65_9STRA</name>
<dbReference type="SUPFAM" id="SSF50978">
    <property type="entry name" value="WD40 repeat-like"/>
    <property type="match status" value="1"/>
</dbReference>
<comment type="caution">
    <text evidence="4">The sequence shown here is derived from an EMBL/GenBank/DDBJ whole genome shotgun (WGS) entry which is preliminary data.</text>
</comment>
<evidence type="ECO:0000256" key="2">
    <source>
        <dbReference type="ARBA" id="ARBA00022737"/>
    </source>
</evidence>
<reference evidence="4 5" key="1">
    <citation type="journal article" date="2014" name="Genome Biol. Evol.">
        <title>The secreted proteins of Achlya hypogyna and Thraustotheca clavata identify the ancestral oomycete secretome and reveal gene acquisitions by horizontal gene transfer.</title>
        <authorList>
            <person name="Misner I."/>
            <person name="Blouin N."/>
            <person name="Leonard G."/>
            <person name="Richards T.A."/>
            <person name="Lane C.E."/>
        </authorList>
    </citation>
    <scope>NUCLEOTIDE SEQUENCE [LARGE SCALE GENOMIC DNA]</scope>
    <source>
        <strain evidence="4 5">ATCC 34112</strain>
    </source>
</reference>
<keyword evidence="2" id="KW-0677">Repeat</keyword>
<dbReference type="STRING" id="74557.A0A1V9ZK65"/>
<dbReference type="Gene3D" id="2.130.10.10">
    <property type="entry name" value="YVTN repeat-like/Quinoprotein amine dehydrogenase"/>
    <property type="match status" value="1"/>
</dbReference>
<proteinExistence type="inferred from homology"/>
<sequence length="385" mass="42776">MNLSREQQNELLFVGFNQDYGCFACGTDTGFRIYNCDPFKETFRRDFSNGGIGIVEMLFRCNILAIVGGGRNPRYPPNKVMIWDDHQSRNIGELSFRSEVKAVKLRRDRVVVVLQNKIYVYNFADLKLLDHIETITNPKGLVALCPSSTNKVLACPGVSRGTVRIELYDQRKTTLITAHEADLSQMCLNLEGTRLATASDKGTLIRIFDTQSGQLMQELRRGADKAEIYSVCFSPNSQYLACSSDKHTVHIFALTKEGGGATDGLPSAPMATSAAALTHRNSGSARYSAGSLTQSAPIAREDENTENSKSNFSFMRGFLPKYFSSEWSFAQFRVPETRTICAFGTDKNTIIVVGADGSFYKATFDSNGECERTSYSKFIQAEDEE</sequence>
<evidence type="ECO:0000313" key="5">
    <source>
        <dbReference type="Proteomes" id="UP000243217"/>
    </source>
</evidence>
<dbReference type="Pfam" id="PF21032">
    <property type="entry name" value="PROPPIN"/>
    <property type="match status" value="1"/>
</dbReference>
<evidence type="ECO:0000313" key="4">
    <source>
        <dbReference type="EMBL" id="OQR98384.1"/>
    </source>
</evidence>
<dbReference type="EMBL" id="JNBS01001858">
    <property type="protein sequence ID" value="OQR98384.1"/>
    <property type="molecule type" value="Genomic_DNA"/>
</dbReference>
<dbReference type="AlphaFoldDB" id="A0A1V9ZK65"/>
<protein>
    <recommendedName>
        <fullName evidence="6">WD repeat domain phosphoinositide-interacting protein 3</fullName>
    </recommendedName>
</protein>
<dbReference type="InterPro" id="IPR036322">
    <property type="entry name" value="WD40_repeat_dom_sf"/>
</dbReference>
<organism evidence="4 5">
    <name type="scientific">Thraustotheca clavata</name>
    <dbReference type="NCBI Taxonomy" id="74557"/>
    <lineage>
        <taxon>Eukaryota</taxon>
        <taxon>Sar</taxon>
        <taxon>Stramenopiles</taxon>
        <taxon>Oomycota</taxon>
        <taxon>Saprolegniomycetes</taxon>
        <taxon>Saprolegniales</taxon>
        <taxon>Achlyaceae</taxon>
        <taxon>Thraustotheca</taxon>
    </lineage>
</organism>
<comment type="similarity">
    <text evidence="3">Belongs to the WD repeat PROPPIN family.</text>
</comment>
<dbReference type="SMART" id="SM00320">
    <property type="entry name" value="WD40"/>
    <property type="match status" value="2"/>
</dbReference>
<dbReference type="InterPro" id="IPR048720">
    <property type="entry name" value="PROPPIN"/>
</dbReference>
<dbReference type="PANTHER" id="PTHR11227">
    <property type="entry name" value="WD-REPEAT PROTEIN INTERACTING WITH PHOSPHOINOSIDES WIPI -RELATED"/>
    <property type="match status" value="1"/>
</dbReference>
<keyword evidence="1" id="KW-0853">WD repeat</keyword>
<evidence type="ECO:0000256" key="1">
    <source>
        <dbReference type="ARBA" id="ARBA00022574"/>
    </source>
</evidence>
<dbReference type="Proteomes" id="UP000243217">
    <property type="component" value="Unassembled WGS sequence"/>
</dbReference>
<dbReference type="InterPro" id="IPR001680">
    <property type="entry name" value="WD40_rpt"/>
</dbReference>
<dbReference type="OrthoDB" id="1667587at2759"/>
<evidence type="ECO:0000256" key="3">
    <source>
        <dbReference type="ARBA" id="ARBA00025740"/>
    </source>
</evidence>
<dbReference type="InterPro" id="IPR015943">
    <property type="entry name" value="WD40/YVTN_repeat-like_dom_sf"/>
</dbReference>
<dbReference type="GO" id="GO:0005737">
    <property type="term" value="C:cytoplasm"/>
    <property type="evidence" value="ECO:0007669"/>
    <property type="project" value="UniProtKB-ARBA"/>
</dbReference>
<gene>
    <name evidence="4" type="ORF">THRCLA_06731</name>
</gene>
<evidence type="ECO:0008006" key="6">
    <source>
        <dbReference type="Google" id="ProtNLM"/>
    </source>
</evidence>